<dbReference type="Gene3D" id="3.40.50.150">
    <property type="entry name" value="Vaccinia Virus protein VP39"/>
    <property type="match status" value="1"/>
</dbReference>
<evidence type="ECO:0000256" key="3">
    <source>
        <dbReference type="ARBA" id="ARBA00022552"/>
    </source>
</evidence>
<sequence>MGKTQKKNSKGRLDRYYYLAKEKGYRARSSFKIIQINEKYGHFLEKSKVVIDLCAAPGSWCQVASNLCPINSLIVGVDIVPIKPLPNCITFQSDITTEDCRSKLRGHLKTWKADTVLHDGAPNVGLGWVQDAFTQSQLVLKALRLATEHLIQGGTFVTKVFRSKDYNNLMWVFQQLFEKVEATKPPSSRNVSAEIFVVCQNYKAPKKLDPRLLELKEVFEEVVLGKANNEAKVFNPEKHTRKRQGYDEGDYLLYKEMPLLDFIRDEEPINVLGTLNKLIEPTSDDQEWKVIKKLRHCTSEFRECIKDLKVLGKKDFKLILKFRKEAREILGLDDQTDSEETDSNKTFLTEDERINSELAKMSERLKQKKKREKKTCQ</sequence>
<dbReference type="Proteomes" id="UP000649328">
    <property type="component" value="Unassembled WGS sequence"/>
</dbReference>
<dbReference type="GO" id="GO:0008650">
    <property type="term" value="F:rRNA (uridine-2'-O-)-methyltransferase activity"/>
    <property type="evidence" value="ECO:0007669"/>
    <property type="project" value="TreeGrafter"/>
</dbReference>
<keyword evidence="5" id="KW-0808">Transferase</keyword>
<organism evidence="10 11">
    <name type="scientific">Metschnikowia pulcherrima</name>
    <dbReference type="NCBI Taxonomy" id="27326"/>
    <lineage>
        <taxon>Eukaryota</taxon>
        <taxon>Fungi</taxon>
        <taxon>Dikarya</taxon>
        <taxon>Ascomycota</taxon>
        <taxon>Saccharomycotina</taxon>
        <taxon>Pichiomycetes</taxon>
        <taxon>Metschnikowiaceae</taxon>
        <taxon>Metschnikowia</taxon>
    </lineage>
</organism>
<dbReference type="GO" id="GO:0005730">
    <property type="term" value="C:nucleolus"/>
    <property type="evidence" value="ECO:0007669"/>
    <property type="project" value="UniProtKB-SubCell"/>
</dbReference>
<dbReference type="FunFam" id="3.40.50.150:FF:000004">
    <property type="entry name" value="AdoMet-dependent rRNA methyltransferase SPB1"/>
    <property type="match status" value="1"/>
</dbReference>
<dbReference type="HAMAP" id="MF_01547">
    <property type="entry name" value="RNA_methyltr_E"/>
    <property type="match status" value="1"/>
</dbReference>
<evidence type="ECO:0000256" key="2">
    <source>
        <dbReference type="ARBA" id="ARBA00022517"/>
    </source>
</evidence>
<comment type="subcellular location">
    <subcellularLocation>
        <location evidence="1">Nucleus</location>
        <location evidence="1">Nucleolus</location>
    </subcellularLocation>
</comment>
<dbReference type="SUPFAM" id="SSF53335">
    <property type="entry name" value="S-adenosyl-L-methionine-dependent methyltransferases"/>
    <property type="match status" value="1"/>
</dbReference>
<dbReference type="InterPro" id="IPR029063">
    <property type="entry name" value="SAM-dependent_MTases_sf"/>
</dbReference>
<keyword evidence="2" id="KW-0690">Ribosome biogenesis</keyword>
<dbReference type="OrthoDB" id="1287559at2759"/>
<reference evidence="10" key="1">
    <citation type="submission" date="2020-10" db="EMBL/GenBank/DDBJ databases">
        <title>The Whole-Genome Sequence of Metschnikowia persimmonesis, a Novel Endophytic Yeast Species Isolated from Medicinal Plant Diospyros kaki Thumb.</title>
        <authorList>
            <person name="Rahmat E."/>
            <person name="Kang Y."/>
        </authorList>
    </citation>
    <scope>NUCLEOTIDE SEQUENCE</scope>
    <source>
        <strain evidence="10">KIOM G15050</strain>
    </source>
</reference>
<dbReference type="GO" id="GO:0000466">
    <property type="term" value="P:maturation of 5.8S rRNA from tricistronic rRNA transcript (SSU-rRNA, 5.8S rRNA, LSU-rRNA)"/>
    <property type="evidence" value="ECO:0007669"/>
    <property type="project" value="TreeGrafter"/>
</dbReference>
<evidence type="ECO:0000256" key="7">
    <source>
        <dbReference type="ARBA" id="ARBA00023242"/>
    </source>
</evidence>
<evidence type="ECO:0000256" key="5">
    <source>
        <dbReference type="ARBA" id="ARBA00022679"/>
    </source>
</evidence>
<evidence type="ECO:0000259" key="9">
    <source>
        <dbReference type="Pfam" id="PF11861"/>
    </source>
</evidence>
<name>A0A8H7L8Y2_9ASCO</name>
<evidence type="ECO:0000256" key="4">
    <source>
        <dbReference type="ARBA" id="ARBA00022603"/>
    </source>
</evidence>
<dbReference type="AlphaFoldDB" id="A0A8H7L8Y2"/>
<gene>
    <name evidence="10" type="ORF">HF325_006165</name>
</gene>
<keyword evidence="4" id="KW-0489">Methyltransferase</keyword>
<protein>
    <submittedName>
        <fullName evidence="10">Uncharacterized protein</fullName>
    </submittedName>
</protein>
<keyword evidence="6" id="KW-0949">S-adenosyl-L-methionine</keyword>
<comment type="caution">
    <text evidence="10">The sequence shown here is derived from an EMBL/GenBank/DDBJ whole genome shotgun (WGS) entry which is preliminary data.</text>
</comment>
<feature type="domain" description="DUF3381" evidence="9">
    <location>
        <begin position="236"/>
        <end position="375"/>
    </location>
</feature>
<dbReference type="InterPro" id="IPR015507">
    <property type="entry name" value="rRNA-MeTfrase_E"/>
</dbReference>
<keyword evidence="3" id="KW-0698">rRNA processing</keyword>
<dbReference type="PANTHER" id="PTHR10920:SF13">
    <property type="entry name" value="PRE-RRNA 2'-O-RIBOSE RNA METHYLTRANSFERASE FTSJ3"/>
    <property type="match status" value="1"/>
</dbReference>
<evidence type="ECO:0000313" key="10">
    <source>
        <dbReference type="EMBL" id="KAF7999489.1"/>
    </source>
</evidence>
<dbReference type="GO" id="GO:0000463">
    <property type="term" value="P:maturation of LSU-rRNA from tricistronic rRNA transcript (SSU-rRNA, 5.8S rRNA, LSU-rRNA)"/>
    <property type="evidence" value="ECO:0007669"/>
    <property type="project" value="TreeGrafter"/>
</dbReference>
<dbReference type="EMBL" id="JACBPP010000009">
    <property type="protein sequence ID" value="KAF7999489.1"/>
    <property type="molecule type" value="Genomic_DNA"/>
</dbReference>
<evidence type="ECO:0000256" key="6">
    <source>
        <dbReference type="ARBA" id="ARBA00022691"/>
    </source>
</evidence>
<accession>A0A8H7L8Y2</accession>
<evidence type="ECO:0000256" key="1">
    <source>
        <dbReference type="ARBA" id="ARBA00004604"/>
    </source>
</evidence>
<dbReference type="PANTHER" id="PTHR10920">
    <property type="entry name" value="RIBOSOMAL RNA METHYLTRANSFERASE"/>
    <property type="match status" value="1"/>
</dbReference>
<evidence type="ECO:0000313" key="11">
    <source>
        <dbReference type="Proteomes" id="UP000649328"/>
    </source>
</evidence>
<dbReference type="InterPro" id="IPR002877">
    <property type="entry name" value="RNA_MeTrfase_FtsJ_dom"/>
</dbReference>
<dbReference type="GO" id="GO:0030687">
    <property type="term" value="C:preribosome, large subunit precursor"/>
    <property type="evidence" value="ECO:0007669"/>
    <property type="project" value="TreeGrafter"/>
</dbReference>
<keyword evidence="11" id="KW-1185">Reference proteome</keyword>
<dbReference type="InterPro" id="IPR050082">
    <property type="entry name" value="RNA_methyltr_RlmE"/>
</dbReference>
<keyword evidence="7" id="KW-0539">Nucleus</keyword>
<evidence type="ECO:0000259" key="8">
    <source>
        <dbReference type="Pfam" id="PF01728"/>
    </source>
</evidence>
<dbReference type="Pfam" id="PF01728">
    <property type="entry name" value="FtsJ"/>
    <property type="match status" value="1"/>
</dbReference>
<proteinExistence type="inferred from homology"/>
<dbReference type="InterPro" id="IPR024576">
    <property type="entry name" value="rRNA_MeTfrase_Spb1_DUF3381"/>
</dbReference>
<dbReference type="GO" id="GO:0016435">
    <property type="term" value="F:rRNA (guanine) methyltransferase activity"/>
    <property type="evidence" value="ECO:0007669"/>
    <property type="project" value="TreeGrafter"/>
</dbReference>
<feature type="domain" description="Ribosomal RNA methyltransferase FtsJ" evidence="8">
    <location>
        <begin position="25"/>
        <end position="202"/>
    </location>
</feature>
<dbReference type="Pfam" id="PF11861">
    <property type="entry name" value="DUF3381"/>
    <property type="match status" value="1"/>
</dbReference>